<keyword evidence="3" id="KW-1185">Reference proteome</keyword>
<name>A0A7W7T6B8_9PSEU</name>
<comment type="caution">
    <text evidence="2">The sequence shown here is derived from an EMBL/GenBank/DDBJ whole genome shotgun (WGS) entry which is preliminary data.</text>
</comment>
<sequence>MPGAPRIANSPHFDPAHTAIFRRRATITPEKAAGAIPAPPSEPLVPTTEIPGTSIPGNAPHLTSRHPITHRTPRSRPTPRSGTPAPPHEPGRSRGPLDPARPRTSAILGAHTGATTPLRTKPAAGERLPALTPTSGCRPCPTRATIPTSTSAPHRPEAHHPIPSGPTTSGRAADSASRGFVDVGFVGRLVTADFGACGAVSGLVLVGRPLCHSRVTFVRGAIRSVPVRDFPLSSDRMRTLSPARPDFGSRSDLGPHPGLPSAPAAAFPPDGSPAGTARVFRPTWNVAGRSSFAPVVKFVARVGGPARRSSHRDGTPPTLATGRPDVGGPRAGDHRSRRLRHPRRSFRRPHRGVPCAHRSREN</sequence>
<dbReference type="EMBL" id="JACHJS010000001">
    <property type="protein sequence ID" value="MBB4967136.1"/>
    <property type="molecule type" value="Genomic_DNA"/>
</dbReference>
<dbReference type="AlphaFoldDB" id="A0A7W7T6B8"/>
<reference evidence="2 3" key="1">
    <citation type="submission" date="2020-08" db="EMBL/GenBank/DDBJ databases">
        <title>Sequencing the genomes of 1000 actinobacteria strains.</title>
        <authorList>
            <person name="Klenk H.-P."/>
        </authorList>
    </citation>
    <scope>NUCLEOTIDE SEQUENCE [LARGE SCALE GENOMIC DNA]</scope>
    <source>
        <strain evidence="2 3">DSM 45084</strain>
    </source>
</reference>
<evidence type="ECO:0000313" key="2">
    <source>
        <dbReference type="EMBL" id="MBB4967136.1"/>
    </source>
</evidence>
<protein>
    <submittedName>
        <fullName evidence="2">Uncharacterized protein</fullName>
    </submittedName>
</protein>
<feature type="compositionally biased region" description="Basic residues" evidence="1">
    <location>
        <begin position="63"/>
        <end position="74"/>
    </location>
</feature>
<proteinExistence type="predicted"/>
<evidence type="ECO:0000256" key="1">
    <source>
        <dbReference type="SAM" id="MobiDB-lite"/>
    </source>
</evidence>
<accession>A0A7W7T6B8</accession>
<dbReference type="Proteomes" id="UP000542674">
    <property type="component" value="Unassembled WGS sequence"/>
</dbReference>
<feature type="compositionally biased region" description="Basic residues" evidence="1">
    <location>
        <begin position="335"/>
        <end position="351"/>
    </location>
</feature>
<evidence type="ECO:0000313" key="3">
    <source>
        <dbReference type="Proteomes" id="UP000542674"/>
    </source>
</evidence>
<feature type="region of interest" description="Disordered" evidence="1">
    <location>
        <begin position="23"/>
        <end position="174"/>
    </location>
</feature>
<feature type="region of interest" description="Disordered" evidence="1">
    <location>
        <begin position="236"/>
        <end position="274"/>
    </location>
</feature>
<gene>
    <name evidence="2" type="ORF">F4559_004495</name>
</gene>
<feature type="region of interest" description="Disordered" evidence="1">
    <location>
        <begin position="304"/>
        <end position="362"/>
    </location>
</feature>
<organism evidence="2 3">
    <name type="scientific">Saccharothrix violaceirubra</name>
    <dbReference type="NCBI Taxonomy" id="413306"/>
    <lineage>
        <taxon>Bacteria</taxon>
        <taxon>Bacillati</taxon>
        <taxon>Actinomycetota</taxon>
        <taxon>Actinomycetes</taxon>
        <taxon>Pseudonocardiales</taxon>
        <taxon>Pseudonocardiaceae</taxon>
        <taxon>Saccharothrix</taxon>
    </lineage>
</organism>